<accession>A0A098SBC6</accession>
<keyword evidence="1" id="KW-0602">Photosynthesis</keyword>
<dbReference type="EMBL" id="JPOS01000006">
    <property type="protein sequence ID" value="KGE89450.1"/>
    <property type="molecule type" value="Genomic_DNA"/>
</dbReference>
<protein>
    <recommendedName>
        <fullName evidence="3">Photosynthesis system II assembly factor Ycf48/Hcf136-like domain-containing protein</fullName>
    </recommendedName>
</protein>
<keyword evidence="6" id="KW-1185">Reference proteome</keyword>
<evidence type="ECO:0000256" key="2">
    <source>
        <dbReference type="ARBA" id="ARBA00023276"/>
    </source>
</evidence>
<dbReference type="PANTHER" id="PTHR47199:SF2">
    <property type="entry name" value="PHOTOSYSTEM II STABILITY_ASSEMBLY FACTOR HCF136, CHLOROPLASTIC"/>
    <property type="match status" value="1"/>
</dbReference>
<proteinExistence type="predicted"/>
<reference evidence="4 6" key="1">
    <citation type="journal article" date="2014" name="Int. J. Syst. Evol. Microbiol.">
        <title>Phaeodactylibacter xiamenensis gen. nov., sp. nov., a member of the family Saprospiraceae isolated from the marine alga Phaeodactylum tricornutum.</title>
        <authorList>
            <person name="Chen Z.Jr."/>
            <person name="Lei X."/>
            <person name="Lai Q."/>
            <person name="Li Y."/>
            <person name="Zhang B."/>
            <person name="Zhang J."/>
            <person name="Zhang H."/>
            <person name="Yang L."/>
            <person name="Zheng W."/>
            <person name="Tian Y."/>
            <person name="Yu Z."/>
            <person name="Xu H.Jr."/>
            <person name="Zheng T."/>
        </authorList>
    </citation>
    <scope>NUCLEOTIDE SEQUENCE [LARGE SCALE GENOMIC DNA]</scope>
    <source>
        <strain evidence="4 6">KD52</strain>
    </source>
</reference>
<sequence>MPSPTAHAGLGIYPFIMRTIFLTLLIMASINKGKSQCWEIIYDGGNNIVFTNLEVLNDSAFWVVATLVEQGQSLGLRTEDKGDSWSIVTWPSSISHPYSIELINQNSAFIGSFKNSVYKTEDKGWSWDDVDLPQEGGGTVIRYIVFNNENEGWLTVDKGSIFHTQDGGANWVEKGNNVEYGIPSFRGFQAVTDSVLYFYGWHAFSSANSARIWKTINKGDTWNTLNLGLPTSELDFFFLDQNTGWIPCQNNTICKTMDGGDTWSEYTVTDNSETYGFTTQFTSNSIGWVGGWIADSPNFLIPFIAYSGDGGETWARQHLSIDTSYVFDYENDNRIRELQMVNDTLGYAISGRRRIYRYRGRAAECGPAPVLLGTNALSPSFSWAAAEGCFDGYYFQIGSSPGEDDLLPPTDVGLDTFFHATAPLPENTTAYATVRPYNHQFGPAQSCESTVFLTPDCPPAPVVIDTGYCAGSPLLWGDSLINAPGTYTFPAQALTGCDSTTVLKVEAYAPDTSLIDTFFCSGSDGLLWGDSLLPQPGTYIFAYLNAQGCDSTVQVSLALTNSSLSAIDTFFCEGEAFWWGDTLLPGPGLHTLAYRSAEGCDSTLQVTLQARNNSYVELDTALVPGAVFMGSAFYTDTTFTQLHPAANGCDSLTTIHIEIISNTRAAAQPSPWRCYPNPARDLLWAEGPSPNARLQLWSAGGQRVGLPKHSPPTPEGAGRYRYAYNISHLPPGLYWLQITWESGTALEKVVKM</sequence>
<reference evidence="4" key="2">
    <citation type="submission" date="2014-07" db="EMBL/GenBank/DDBJ databases">
        <authorList>
            <person name="Chen Z."/>
            <person name="Lei X."/>
            <person name="Zhang J."/>
            <person name="Zhang B."/>
            <person name="Li Y."/>
            <person name="Zhang H."/>
            <person name="Zheng T."/>
        </authorList>
    </citation>
    <scope>NUCLEOTIDE SEQUENCE</scope>
    <source>
        <strain evidence="4">KD52</strain>
    </source>
</reference>
<organism evidence="4 6">
    <name type="scientific">Phaeodactylibacter xiamenensis</name>
    <dbReference type="NCBI Taxonomy" id="1524460"/>
    <lineage>
        <taxon>Bacteria</taxon>
        <taxon>Pseudomonadati</taxon>
        <taxon>Bacteroidota</taxon>
        <taxon>Saprospiria</taxon>
        <taxon>Saprospirales</taxon>
        <taxon>Haliscomenobacteraceae</taxon>
        <taxon>Phaeodactylibacter</taxon>
    </lineage>
</organism>
<dbReference type="SUPFAM" id="SSF110296">
    <property type="entry name" value="Oligoxyloglucan reducing end-specific cellobiohydrolase"/>
    <property type="match status" value="1"/>
</dbReference>
<dbReference type="GO" id="GO:0009523">
    <property type="term" value="C:photosystem II"/>
    <property type="evidence" value="ECO:0007669"/>
    <property type="project" value="UniProtKB-KW"/>
</dbReference>
<dbReference type="GO" id="GO:0015979">
    <property type="term" value="P:photosynthesis"/>
    <property type="evidence" value="ECO:0007669"/>
    <property type="project" value="UniProtKB-KW"/>
</dbReference>
<evidence type="ECO:0000256" key="1">
    <source>
        <dbReference type="ARBA" id="ARBA00022531"/>
    </source>
</evidence>
<comment type="caution">
    <text evidence="4">The sequence shown here is derived from an EMBL/GenBank/DDBJ whole genome shotgun (WGS) entry which is preliminary data.</text>
</comment>
<dbReference type="AlphaFoldDB" id="A0A098SBC6"/>
<evidence type="ECO:0000313" key="5">
    <source>
        <dbReference type="EMBL" id="KGE89509.1"/>
    </source>
</evidence>
<dbReference type="InterPro" id="IPR028203">
    <property type="entry name" value="PSII_CF48-like_dom"/>
</dbReference>
<dbReference type="EMBL" id="JPOS01000005">
    <property type="protein sequence ID" value="KGE89509.1"/>
    <property type="molecule type" value="Genomic_DNA"/>
</dbReference>
<dbReference type="Proteomes" id="UP000029736">
    <property type="component" value="Unassembled WGS sequence"/>
</dbReference>
<feature type="domain" description="Photosynthesis system II assembly factor Ycf48/Hcf136-like" evidence="3">
    <location>
        <begin position="220"/>
        <end position="320"/>
    </location>
</feature>
<dbReference type="STRING" id="1524460.IX84_02335"/>
<gene>
    <name evidence="5" type="ORF">IX84_02335</name>
    <name evidence="4" type="ORF">IX84_02365</name>
</gene>
<dbReference type="Pfam" id="PF14870">
    <property type="entry name" value="PSII_BNR"/>
    <property type="match status" value="1"/>
</dbReference>
<dbReference type="Gene3D" id="2.130.10.10">
    <property type="entry name" value="YVTN repeat-like/Quinoprotein amine dehydrogenase"/>
    <property type="match status" value="2"/>
</dbReference>
<dbReference type="PANTHER" id="PTHR47199">
    <property type="entry name" value="PHOTOSYSTEM II STABILITY/ASSEMBLY FACTOR HCF136, CHLOROPLASTIC"/>
    <property type="match status" value="1"/>
</dbReference>
<dbReference type="InterPro" id="IPR015943">
    <property type="entry name" value="WD40/YVTN_repeat-like_dom_sf"/>
</dbReference>
<evidence type="ECO:0000313" key="6">
    <source>
        <dbReference type="Proteomes" id="UP000029736"/>
    </source>
</evidence>
<keyword evidence="2" id="KW-0604">Photosystem II</keyword>
<evidence type="ECO:0000259" key="3">
    <source>
        <dbReference type="Pfam" id="PF14870"/>
    </source>
</evidence>
<evidence type="ECO:0000313" key="4">
    <source>
        <dbReference type="EMBL" id="KGE89450.1"/>
    </source>
</evidence>
<name>A0A098SBC6_9BACT</name>